<dbReference type="STRING" id="693661.Arcve_0986"/>
<dbReference type="eggNOG" id="arCOG04069">
    <property type="taxonomic scope" value="Archaea"/>
</dbReference>
<dbReference type="InterPro" id="IPR003750">
    <property type="entry name" value="Put_MeTrfase-C9orf114-like"/>
</dbReference>
<dbReference type="RefSeq" id="WP_013683661.1">
    <property type="nucleotide sequence ID" value="NC_015320.1"/>
</dbReference>
<evidence type="ECO:0008006" key="3">
    <source>
        <dbReference type="Google" id="ProtNLM"/>
    </source>
</evidence>
<evidence type="ECO:0000313" key="1">
    <source>
        <dbReference type="EMBL" id="AEA46997.1"/>
    </source>
</evidence>
<organism evidence="1 2">
    <name type="scientific">Archaeoglobus veneficus (strain DSM 11195 / SNP6)</name>
    <dbReference type="NCBI Taxonomy" id="693661"/>
    <lineage>
        <taxon>Archaea</taxon>
        <taxon>Methanobacteriati</taxon>
        <taxon>Methanobacteriota</taxon>
        <taxon>Archaeoglobi</taxon>
        <taxon>Archaeoglobales</taxon>
        <taxon>Archaeoglobaceae</taxon>
        <taxon>Archaeoglobus</taxon>
    </lineage>
</organism>
<dbReference type="GeneID" id="10394096"/>
<dbReference type="InterPro" id="IPR029026">
    <property type="entry name" value="tRNA_m1G_MTases_N"/>
</dbReference>
<gene>
    <name evidence="1" type="ordered locus">Arcve_0986</name>
</gene>
<dbReference type="InterPro" id="IPR029028">
    <property type="entry name" value="Alpha/beta_knot_MTases"/>
</dbReference>
<dbReference type="AlphaFoldDB" id="F2KSV2"/>
<dbReference type="OrthoDB" id="4144at2157"/>
<dbReference type="SUPFAM" id="SSF50249">
    <property type="entry name" value="Nucleic acid-binding proteins"/>
    <property type="match status" value="1"/>
</dbReference>
<reference evidence="1 2" key="1">
    <citation type="submission" date="2011-03" db="EMBL/GenBank/DDBJ databases">
        <title>The complete genome of Archaeoglobus veneficus SNP6.</title>
        <authorList>
            <consortium name="US DOE Joint Genome Institute (JGI-PGF)"/>
            <person name="Lucas S."/>
            <person name="Copeland A."/>
            <person name="Lapidus A."/>
            <person name="Bruce D."/>
            <person name="Goodwin L."/>
            <person name="Pitluck S."/>
            <person name="Kyrpides N."/>
            <person name="Mavromatis K."/>
            <person name="Pagani I."/>
            <person name="Ivanova N."/>
            <person name="Mikhailova N."/>
            <person name="Lu M."/>
            <person name="Detter J.C."/>
            <person name="Tapia R."/>
            <person name="Han C."/>
            <person name="Land M."/>
            <person name="Hauser L."/>
            <person name="Markowitz V."/>
            <person name="Cheng J.-F."/>
            <person name="Hugenholtz P."/>
            <person name="Woyke T."/>
            <person name="Wu D."/>
            <person name="Spring S."/>
            <person name="Brambilla E."/>
            <person name="Klenk H.-P."/>
            <person name="Eisen J.A."/>
        </authorList>
    </citation>
    <scope>NUCLEOTIDE SEQUENCE [LARGE SCALE GENOMIC DNA]</scope>
    <source>
        <strain>SNP6</strain>
    </source>
</reference>
<dbReference type="InterPro" id="IPR012340">
    <property type="entry name" value="NA-bd_OB-fold"/>
</dbReference>
<dbReference type="EMBL" id="CP002588">
    <property type="protein sequence ID" value="AEA46997.1"/>
    <property type="molecule type" value="Genomic_DNA"/>
</dbReference>
<dbReference type="SUPFAM" id="SSF75217">
    <property type="entry name" value="alpha/beta knot"/>
    <property type="match status" value="1"/>
</dbReference>
<evidence type="ECO:0000313" key="2">
    <source>
        <dbReference type="Proteomes" id="UP000008136"/>
    </source>
</evidence>
<dbReference type="PANTHER" id="PTHR12150">
    <property type="entry name" value="CLASS IV SAM-BINDING METHYLTRANSFERASE-RELATED"/>
    <property type="match status" value="1"/>
</dbReference>
<dbReference type="Gene3D" id="3.40.1280.10">
    <property type="match status" value="1"/>
</dbReference>
<dbReference type="Proteomes" id="UP000008136">
    <property type="component" value="Chromosome"/>
</dbReference>
<proteinExistence type="predicted"/>
<name>F2KSV2_ARCVS</name>
<keyword evidence="2" id="KW-1185">Reference proteome</keyword>
<dbReference type="KEGG" id="ave:Arcve_0986"/>
<protein>
    <recommendedName>
        <fullName evidence="3">RNA-binding protein</fullName>
    </recommendedName>
</protein>
<dbReference type="PANTHER" id="PTHR12150:SF13">
    <property type="entry name" value="METHYLTRANSFERASE C9ORF114-RELATED"/>
    <property type="match status" value="1"/>
</dbReference>
<dbReference type="Pfam" id="PF02598">
    <property type="entry name" value="Methyltrn_RNA_3"/>
    <property type="match status" value="1"/>
</dbReference>
<sequence>MTSIAIPSSALINERDEKIKAYKVGQIARAAAIFRVDEIIIYRDPKLDESDFIADVLQYLETPQYLRKYLIPIKPSLKYAGVLPPLRIPSHRPKDLKIGEVRDGVVRRVGPDGTAWVDVGVKALALLKREKSRYKLKSGARVTVRVCSTKPLVVEEVEPREVEEYWGYKVRKAELDEVLRREEVVLTSKRCHKPGIGEIASLKSPTLVFGSPEEGVHEIAARLGVKLPSRCWNIVPNQGTETVRLEEAVIAALAIINFLKS</sequence>
<dbReference type="HOGENOM" id="CLU_017233_1_0_2"/>
<dbReference type="CDD" id="cd18086">
    <property type="entry name" value="HsC9orf114-like"/>
    <property type="match status" value="1"/>
</dbReference>
<dbReference type="Gene3D" id="2.40.50.140">
    <property type="entry name" value="Nucleic acid-binding proteins"/>
    <property type="match status" value="1"/>
</dbReference>
<accession>F2KSV2</accession>